<dbReference type="EMBL" id="KV784381">
    <property type="protein sequence ID" value="OEU08381.1"/>
    <property type="molecule type" value="Genomic_DNA"/>
</dbReference>
<reference evidence="2 3" key="1">
    <citation type="submission" date="2016-09" db="EMBL/GenBank/DDBJ databases">
        <title>Extensive genetic diversity and differential bi-allelic expression allows diatom success in the polar Southern Ocean.</title>
        <authorList>
            <consortium name="DOE Joint Genome Institute"/>
            <person name="Mock T."/>
            <person name="Otillar R.P."/>
            <person name="Strauss J."/>
            <person name="Dupont C."/>
            <person name="Frickenhaus S."/>
            <person name="Maumus F."/>
            <person name="Mcmullan M."/>
            <person name="Sanges R."/>
            <person name="Schmutz J."/>
            <person name="Toseland A."/>
            <person name="Valas R."/>
            <person name="Veluchamy A."/>
            <person name="Ward B.J."/>
            <person name="Allen A."/>
            <person name="Barry K."/>
            <person name="Falciatore A."/>
            <person name="Ferrante M."/>
            <person name="Fortunato A.E."/>
            <person name="Gloeckner G."/>
            <person name="Gruber A."/>
            <person name="Hipkin R."/>
            <person name="Janech M."/>
            <person name="Kroth P."/>
            <person name="Leese F."/>
            <person name="Lindquist E."/>
            <person name="Lyon B.R."/>
            <person name="Martin J."/>
            <person name="Mayer C."/>
            <person name="Parker M."/>
            <person name="Quesneville H."/>
            <person name="Raymond J."/>
            <person name="Uhlig C."/>
            <person name="Valentin K.U."/>
            <person name="Worden A.Z."/>
            <person name="Armbrust E.V."/>
            <person name="Bowler C."/>
            <person name="Green B."/>
            <person name="Moulton V."/>
            <person name="Van Oosterhout C."/>
            <person name="Grigoriev I."/>
        </authorList>
    </citation>
    <scope>NUCLEOTIDE SEQUENCE [LARGE SCALE GENOMIC DNA]</scope>
    <source>
        <strain evidence="2 3">CCMP1102</strain>
    </source>
</reference>
<organism evidence="2 3">
    <name type="scientific">Fragilariopsis cylindrus CCMP1102</name>
    <dbReference type="NCBI Taxonomy" id="635003"/>
    <lineage>
        <taxon>Eukaryota</taxon>
        <taxon>Sar</taxon>
        <taxon>Stramenopiles</taxon>
        <taxon>Ochrophyta</taxon>
        <taxon>Bacillariophyta</taxon>
        <taxon>Bacillariophyceae</taxon>
        <taxon>Bacillariophycidae</taxon>
        <taxon>Bacillariales</taxon>
        <taxon>Bacillariaceae</taxon>
        <taxon>Fragilariopsis</taxon>
    </lineage>
</organism>
<gene>
    <name evidence="2" type="ORF">FRACYDRAFT_250175</name>
</gene>
<protein>
    <submittedName>
        <fullName evidence="2">Uncharacterized protein</fullName>
    </submittedName>
</protein>
<name>A0A1E7ER33_9STRA</name>
<feature type="region of interest" description="Disordered" evidence="1">
    <location>
        <begin position="1"/>
        <end position="47"/>
    </location>
</feature>
<dbReference type="KEGG" id="fcy:FRACYDRAFT_250175"/>
<dbReference type="Proteomes" id="UP000095751">
    <property type="component" value="Unassembled WGS sequence"/>
</dbReference>
<dbReference type="AlphaFoldDB" id="A0A1E7ER33"/>
<feature type="compositionally biased region" description="Basic residues" evidence="1">
    <location>
        <begin position="21"/>
        <end position="41"/>
    </location>
</feature>
<sequence>MMKKCNVGATANATPSSSSRRQQRSRSHSRGGRSKNNHRSVRGVPNIAKETQLLRNRLDKVVECFQDTIDSHSQTQTTRLELLQTEKKQLHQQIRQLEIENFKYFSELEDSDDLMVTIEENRLASRKEVSVLKRESEALLKEVAILKEAAVVHDDVQQQKIRNKNNVDVVNTNTMMMMMQKEEVMMENTSLKKELYEKDNTIHELEVQLTLLGINILLRNKENTVRGGVVIAANEEKDSPIITENSNEVDSRRPPVLRKNKDKTIVLQSLTNHTKLVAVENAVERLKNNLYSS</sequence>
<evidence type="ECO:0000313" key="2">
    <source>
        <dbReference type="EMBL" id="OEU08381.1"/>
    </source>
</evidence>
<evidence type="ECO:0000256" key="1">
    <source>
        <dbReference type="SAM" id="MobiDB-lite"/>
    </source>
</evidence>
<accession>A0A1E7ER33</accession>
<proteinExistence type="predicted"/>
<dbReference type="InParanoid" id="A0A1E7ER33"/>
<evidence type="ECO:0000313" key="3">
    <source>
        <dbReference type="Proteomes" id="UP000095751"/>
    </source>
</evidence>
<keyword evidence="3" id="KW-1185">Reference proteome</keyword>
<dbReference type="OrthoDB" id="56145at2759"/>